<dbReference type="PANTHER" id="PTHR48421:SF1">
    <property type="entry name" value="MYCBP-ASSOCIATED PROTEIN"/>
    <property type="match status" value="1"/>
</dbReference>
<name>A0A7S3VKP9_DUNTE</name>
<sequence>MAQATKSRKKYHVLGNVSDSDEGEQNGDGLEHQEAEPLPTIHDIENPLEHYPEDVWEAAVNSPDDGRAVLYAFNELHTTRALCSQRLATVRDSRALFTPKASTRASQLPPLASAKYASTNISTLKPHSLKPSTITSKIASSADARKLARYEQFANAWADAVADLADRTQRSEADLAMQRGPEFRSKLELTEAISRALPIEDRGDSSSVWAMSLRNAWERIVPLGNLLSGLCCVVHDFPSDGLLLPQQRRALQEKLTKIGRPLDLPPSTTGLEKALASTNGSIKPTLGRSLTARARDWSRSQVLQERMKQHAEAIARNGGYQPDMAGLKLEGQSVVDLALEATRMPVTLEEVQAHLMETDPQGYKTLREAWDQAARRKAAAAAAAAAKEQAEREAAEAEEAAAAKRAKPGPHARVSTTSLSLCTAARGRDRARFELVHEGTAALYYYWQRIPSQPHPFAPRSRTQQGPSPFLLARASGVLLPNETHTVEVDFMPQHAGMFHEEWQLMTTPQLLPSQPPSTTTTTSPQLPAPPAASHYLQGHFPVQGDVHDSLPSPGLNNQGPPESIGHTAPQIDFKQEHGLLQQQGVTGFSGVGGPPGGRHLSGGGNQGSTMAGGALSASTCQAVVTISVRGVATVEDQQVLERKALSRQLNEAEKESKVRQALEHILRCVDALPPPPLPEPPTEAAQALAWDSAQSDYWPPMYYPGPEVYAQLESAYREARGEVYRLRAEAAEAAEAAGGKGKKGAKGGKGSKDKEAPQTPEPPAREFPEQWSSGLADLYGVLEELEGMHQSTKAQLAEAHESSAGGSSKAAAAAAAEASAAAVQAADNGIARTTELRGLAQRLQLSTQAFAVPQDARTLIRHAMRAALGRVADAVESKLDGVHADYEKRVAEQQREGATVVPGKEVGPQWLADKCRAGAKAQARNLVPWLFEEVAREKGAVGDWLEARIADLDARIAAVEAGAPDPGPGQEVDAALEAAAAAAEAEREKAAAAAAAAAGAGAESAAGVPAAEVAMLENTVGIQEPFTEDNAEQGRVHSRQGPSSPKSRRPSAKRNVNSASSQRSVRSREGNAATRAPAAAATTAATATPAWEILPTVPELQPGHGKEPLSEEEAAAAREQAKAQAADSARAARERLYWVKFLRLRDWSRRGIPARGAIR</sequence>
<feature type="region of interest" description="Disordered" evidence="1">
    <location>
        <begin position="734"/>
        <end position="771"/>
    </location>
</feature>
<dbReference type="EMBL" id="HBIP01011013">
    <property type="protein sequence ID" value="CAE0491075.1"/>
    <property type="molecule type" value="Transcribed_RNA"/>
</dbReference>
<feature type="region of interest" description="Disordered" evidence="1">
    <location>
        <begin position="1027"/>
        <end position="1127"/>
    </location>
</feature>
<dbReference type="AlphaFoldDB" id="A0A7S3VKP9"/>
<feature type="compositionally biased region" description="Basic residues" evidence="1">
    <location>
        <begin position="1"/>
        <end position="12"/>
    </location>
</feature>
<feature type="region of interest" description="Disordered" evidence="1">
    <location>
        <begin position="384"/>
        <end position="414"/>
    </location>
</feature>
<dbReference type="PANTHER" id="PTHR48421">
    <property type="entry name" value="MYCBP-ASSOCIATED PROTEIN"/>
    <property type="match status" value="1"/>
</dbReference>
<gene>
    <name evidence="2" type="ORF">DTER00134_LOCUS6148</name>
</gene>
<proteinExistence type="predicted"/>
<dbReference type="Pfam" id="PF14646">
    <property type="entry name" value="MYCBPAP"/>
    <property type="match status" value="1"/>
</dbReference>
<organism evidence="2">
    <name type="scientific">Dunaliella tertiolecta</name>
    <name type="common">Green alga</name>
    <dbReference type="NCBI Taxonomy" id="3047"/>
    <lineage>
        <taxon>Eukaryota</taxon>
        <taxon>Viridiplantae</taxon>
        <taxon>Chlorophyta</taxon>
        <taxon>core chlorophytes</taxon>
        <taxon>Chlorophyceae</taxon>
        <taxon>CS clade</taxon>
        <taxon>Chlamydomonadales</taxon>
        <taxon>Dunaliellaceae</taxon>
        <taxon>Dunaliella</taxon>
    </lineage>
</organism>
<feature type="compositionally biased region" description="Low complexity" evidence="1">
    <location>
        <begin position="1073"/>
        <end position="1091"/>
    </location>
</feature>
<dbReference type="InterPro" id="IPR032707">
    <property type="entry name" value="MYCBPAP"/>
</dbReference>
<feature type="compositionally biased region" description="Basic and acidic residues" evidence="1">
    <location>
        <begin position="1105"/>
        <end position="1122"/>
    </location>
</feature>
<feature type="compositionally biased region" description="Polar residues" evidence="1">
    <location>
        <begin position="1055"/>
        <end position="1065"/>
    </location>
</feature>
<evidence type="ECO:0000313" key="2">
    <source>
        <dbReference type="EMBL" id="CAE0491075.1"/>
    </source>
</evidence>
<feature type="region of interest" description="Disordered" evidence="1">
    <location>
        <begin position="1"/>
        <end position="34"/>
    </location>
</feature>
<reference evidence="2" key="1">
    <citation type="submission" date="2021-01" db="EMBL/GenBank/DDBJ databases">
        <authorList>
            <person name="Corre E."/>
            <person name="Pelletier E."/>
            <person name="Niang G."/>
            <person name="Scheremetjew M."/>
            <person name="Finn R."/>
            <person name="Kale V."/>
            <person name="Holt S."/>
            <person name="Cochrane G."/>
            <person name="Meng A."/>
            <person name="Brown T."/>
            <person name="Cohen L."/>
        </authorList>
    </citation>
    <scope>NUCLEOTIDE SEQUENCE</scope>
    <source>
        <strain evidence="2">CCMP1320</strain>
    </source>
</reference>
<accession>A0A7S3VKP9</accession>
<protein>
    <submittedName>
        <fullName evidence="2">Uncharacterized protein</fullName>
    </submittedName>
</protein>
<evidence type="ECO:0000256" key="1">
    <source>
        <dbReference type="SAM" id="MobiDB-lite"/>
    </source>
</evidence>